<protein>
    <submittedName>
        <fullName evidence="2">Uncharacterized protein</fullName>
    </submittedName>
</protein>
<dbReference type="AlphaFoldDB" id="E9GAK0"/>
<evidence type="ECO:0000256" key="1">
    <source>
        <dbReference type="SAM" id="MobiDB-lite"/>
    </source>
</evidence>
<dbReference type="HOGENOM" id="CLU_1103727_0_0_1"/>
<accession>E9GAK0</accession>
<organism evidence="2 3">
    <name type="scientific">Daphnia pulex</name>
    <name type="common">Water flea</name>
    <dbReference type="NCBI Taxonomy" id="6669"/>
    <lineage>
        <taxon>Eukaryota</taxon>
        <taxon>Metazoa</taxon>
        <taxon>Ecdysozoa</taxon>
        <taxon>Arthropoda</taxon>
        <taxon>Crustacea</taxon>
        <taxon>Branchiopoda</taxon>
        <taxon>Diplostraca</taxon>
        <taxon>Cladocera</taxon>
        <taxon>Anomopoda</taxon>
        <taxon>Daphniidae</taxon>
        <taxon>Daphnia</taxon>
    </lineage>
</organism>
<dbReference type="Proteomes" id="UP000000305">
    <property type="component" value="Unassembled WGS sequence"/>
</dbReference>
<gene>
    <name evidence="2" type="ORF">DAPPUDRAFT_223358</name>
</gene>
<sequence length="252" mass="27626">MVRCDSNSSESVTHQTHADGGHFAGGWKSSPTSSSSSSSSSSSAILNNQVVVATTPGVTHSMMITDAIPTTTTTTGIWPLDLEGHTRNIRPDSEQFSRSRSGTWPDSKRYAMDCHKNKAISPSNVDQVDSVSLEFSNGLRLGDEDGACLHDASHQCRCKDDKLTAIYLQALPTQYETQEKVTTRESKVNPDDTCVNDIKDPRGELERQNKNKKEAKMAEKSKQHLNGKVMGDHPLQKSAVEAIKREAVRLLL</sequence>
<name>E9GAK0_DAPPU</name>
<reference evidence="2 3" key="1">
    <citation type="journal article" date="2011" name="Science">
        <title>The ecoresponsive genome of Daphnia pulex.</title>
        <authorList>
            <person name="Colbourne J.K."/>
            <person name="Pfrender M.E."/>
            <person name="Gilbert D."/>
            <person name="Thomas W.K."/>
            <person name="Tucker A."/>
            <person name="Oakley T.H."/>
            <person name="Tokishita S."/>
            <person name="Aerts A."/>
            <person name="Arnold G.J."/>
            <person name="Basu M.K."/>
            <person name="Bauer D.J."/>
            <person name="Caceres C.E."/>
            <person name="Carmel L."/>
            <person name="Casola C."/>
            <person name="Choi J.H."/>
            <person name="Detter J.C."/>
            <person name="Dong Q."/>
            <person name="Dusheyko S."/>
            <person name="Eads B.D."/>
            <person name="Frohlich T."/>
            <person name="Geiler-Samerotte K.A."/>
            <person name="Gerlach D."/>
            <person name="Hatcher P."/>
            <person name="Jogdeo S."/>
            <person name="Krijgsveld J."/>
            <person name="Kriventseva E.V."/>
            <person name="Kultz D."/>
            <person name="Laforsch C."/>
            <person name="Lindquist E."/>
            <person name="Lopez J."/>
            <person name="Manak J.R."/>
            <person name="Muller J."/>
            <person name="Pangilinan J."/>
            <person name="Patwardhan R.P."/>
            <person name="Pitluck S."/>
            <person name="Pritham E.J."/>
            <person name="Rechtsteiner A."/>
            <person name="Rho M."/>
            <person name="Rogozin I.B."/>
            <person name="Sakarya O."/>
            <person name="Salamov A."/>
            <person name="Schaack S."/>
            <person name="Shapiro H."/>
            <person name="Shiga Y."/>
            <person name="Skalitzky C."/>
            <person name="Smith Z."/>
            <person name="Souvorov A."/>
            <person name="Sung W."/>
            <person name="Tang Z."/>
            <person name="Tsuchiya D."/>
            <person name="Tu H."/>
            <person name="Vos H."/>
            <person name="Wang M."/>
            <person name="Wolf Y.I."/>
            <person name="Yamagata H."/>
            <person name="Yamada T."/>
            <person name="Ye Y."/>
            <person name="Shaw J.R."/>
            <person name="Andrews J."/>
            <person name="Crease T.J."/>
            <person name="Tang H."/>
            <person name="Lucas S.M."/>
            <person name="Robertson H.M."/>
            <person name="Bork P."/>
            <person name="Koonin E.V."/>
            <person name="Zdobnov E.M."/>
            <person name="Grigoriev I.V."/>
            <person name="Lynch M."/>
            <person name="Boore J.L."/>
        </authorList>
    </citation>
    <scope>NUCLEOTIDE SEQUENCE [LARGE SCALE GENOMIC DNA]</scope>
</reference>
<feature type="region of interest" description="Disordered" evidence="1">
    <location>
        <begin position="1"/>
        <end position="44"/>
    </location>
</feature>
<evidence type="ECO:0000313" key="3">
    <source>
        <dbReference type="Proteomes" id="UP000000305"/>
    </source>
</evidence>
<proteinExistence type="predicted"/>
<feature type="compositionally biased region" description="Polar residues" evidence="1">
    <location>
        <begin position="1"/>
        <end position="15"/>
    </location>
</feature>
<dbReference type="InParanoid" id="E9GAK0"/>
<dbReference type="KEGG" id="dpx:DAPPUDRAFT_223358"/>
<feature type="compositionally biased region" description="Low complexity" evidence="1">
    <location>
        <begin position="29"/>
        <end position="43"/>
    </location>
</feature>
<keyword evidence="3" id="KW-1185">Reference proteome</keyword>
<evidence type="ECO:0000313" key="2">
    <source>
        <dbReference type="EMBL" id="EFX83514.1"/>
    </source>
</evidence>
<dbReference type="EMBL" id="GL732537">
    <property type="protein sequence ID" value="EFX83514.1"/>
    <property type="molecule type" value="Genomic_DNA"/>
</dbReference>